<evidence type="ECO:0000256" key="4">
    <source>
        <dbReference type="ARBA" id="ARBA00022827"/>
    </source>
</evidence>
<dbReference type="GO" id="GO:0003995">
    <property type="term" value="F:acyl-CoA dehydrogenase activity"/>
    <property type="evidence" value="ECO:0007669"/>
    <property type="project" value="TreeGrafter"/>
</dbReference>
<gene>
    <name evidence="9" type="ORF">CFP71_22250</name>
</gene>
<feature type="domain" description="Acyl-CoA dehydrogenase/oxidase C-terminal" evidence="6">
    <location>
        <begin position="273"/>
        <end position="419"/>
    </location>
</feature>
<dbReference type="InterPro" id="IPR037069">
    <property type="entry name" value="AcylCoA_DH/ox_N_sf"/>
</dbReference>
<dbReference type="Pfam" id="PF00441">
    <property type="entry name" value="Acyl-CoA_dh_1"/>
    <property type="match status" value="1"/>
</dbReference>
<dbReference type="PANTHER" id="PTHR43884">
    <property type="entry name" value="ACYL-COA DEHYDROGENASE"/>
    <property type="match status" value="1"/>
</dbReference>
<evidence type="ECO:0000313" key="9">
    <source>
        <dbReference type="EMBL" id="OXM53242.1"/>
    </source>
</evidence>
<keyword evidence="10" id="KW-1185">Reference proteome</keyword>
<keyword evidence="4 5" id="KW-0274">FAD</keyword>
<feature type="domain" description="Acyl-CoA oxidase/dehydrogenase middle" evidence="7">
    <location>
        <begin position="141"/>
        <end position="246"/>
    </location>
</feature>
<dbReference type="InterPro" id="IPR036250">
    <property type="entry name" value="AcylCo_DH-like_C"/>
</dbReference>
<dbReference type="SUPFAM" id="SSF47203">
    <property type="entry name" value="Acyl-CoA dehydrogenase C-terminal domain-like"/>
    <property type="match status" value="1"/>
</dbReference>
<dbReference type="GO" id="GO:0046359">
    <property type="term" value="P:butyrate catabolic process"/>
    <property type="evidence" value="ECO:0007669"/>
    <property type="project" value="TreeGrafter"/>
</dbReference>
<evidence type="ECO:0000256" key="3">
    <source>
        <dbReference type="ARBA" id="ARBA00022630"/>
    </source>
</evidence>
<name>A0A229S2S2_9PSEU</name>
<evidence type="ECO:0008006" key="11">
    <source>
        <dbReference type="Google" id="ProtNLM"/>
    </source>
</evidence>
<sequence>MTRRDPYTELDLTISEHAKEWRDRARVFAREYAAPIGHRLDRMTAAEAVATGSPYFEFMAEARKAGFLTLTAPAEFGGLGLTRFEEFLVLEELATGDAGLATSLFIAPLVFQFVYNFGSPRLVDELSRPYYTGEQPSWSSCFAITDPNHGSDMMAAHTPSLTVGGGDTRAHLDGDEWVLNGTKADWISCAVTASHALVCCTLDGESLAKGGIFVVPLDHEGVTRTAPLEKLGLRALNQGGFSFTDVRLPKEYLLIGENAYPIAMHATHALASVSMALLAFGTGRAAYEGALSYTGHRVQGGKPLREHQSVQLRLFRMFSRLEAARALNRAVYAHNYGQADSGDLGSIAHSAAGKVFTTDTAFEVCDLAIQLCGARATRLDGVELPGGEVFYPEKLLRDAKSFKVADGENDLLALIGAAHLR</sequence>
<proteinExistence type="inferred from homology"/>
<comment type="caution">
    <text evidence="9">The sequence shown here is derived from an EMBL/GenBank/DDBJ whole genome shotgun (WGS) entry which is preliminary data.</text>
</comment>
<organism evidence="9 10">
    <name type="scientific">Amycolatopsis thailandensis</name>
    <dbReference type="NCBI Taxonomy" id="589330"/>
    <lineage>
        <taxon>Bacteria</taxon>
        <taxon>Bacillati</taxon>
        <taxon>Actinomycetota</taxon>
        <taxon>Actinomycetes</taxon>
        <taxon>Pseudonocardiales</taxon>
        <taxon>Pseudonocardiaceae</taxon>
        <taxon>Amycolatopsis</taxon>
    </lineage>
</organism>
<dbReference type="InterPro" id="IPR009075">
    <property type="entry name" value="AcylCo_DH/oxidase_C"/>
</dbReference>
<evidence type="ECO:0000259" key="6">
    <source>
        <dbReference type="Pfam" id="PF00441"/>
    </source>
</evidence>
<dbReference type="InterPro" id="IPR006091">
    <property type="entry name" value="Acyl-CoA_Oxase/DH_mid-dom"/>
</dbReference>
<dbReference type="RefSeq" id="WP_093935878.1">
    <property type="nucleotide sequence ID" value="NZ_NMQT01000077.1"/>
</dbReference>
<dbReference type="SUPFAM" id="SSF56645">
    <property type="entry name" value="Acyl-CoA dehydrogenase NM domain-like"/>
    <property type="match status" value="1"/>
</dbReference>
<dbReference type="CDD" id="cd00567">
    <property type="entry name" value="ACAD"/>
    <property type="match status" value="1"/>
</dbReference>
<dbReference type="Gene3D" id="1.20.140.10">
    <property type="entry name" value="Butyryl-CoA Dehydrogenase, subunit A, domain 3"/>
    <property type="match status" value="1"/>
</dbReference>
<protein>
    <recommendedName>
        <fullName evidence="11">Acyl-CoA dehydrogenase</fullName>
    </recommendedName>
</protein>
<accession>A0A229S2S2</accession>
<reference evidence="9 10" key="1">
    <citation type="submission" date="2017-07" db="EMBL/GenBank/DDBJ databases">
        <title>Amycolatopsis thailandensis Genome sequencing and assembly.</title>
        <authorList>
            <person name="Kaur N."/>
            <person name="Mayilraj S."/>
        </authorList>
    </citation>
    <scope>NUCLEOTIDE SEQUENCE [LARGE SCALE GENOMIC DNA]</scope>
    <source>
        <strain evidence="9 10">JCM 16380</strain>
    </source>
</reference>
<dbReference type="Pfam" id="PF02770">
    <property type="entry name" value="Acyl-CoA_dh_M"/>
    <property type="match status" value="1"/>
</dbReference>
<dbReference type="InterPro" id="IPR013786">
    <property type="entry name" value="AcylCoA_DH/ox_N"/>
</dbReference>
<evidence type="ECO:0000256" key="1">
    <source>
        <dbReference type="ARBA" id="ARBA00001974"/>
    </source>
</evidence>
<dbReference type="OrthoDB" id="2769798at2"/>
<dbReference type="GO" id="GO:0050660">
    <property type="term" value="F:flavin adenine dinucleotide binding"/>
    <property type="evidence" value="ECO:0007669"/>
    <property type="project" value="InterPro"/>
</dbReference>
<dbReference type="InterPro" id="IPR046373">
    <property type="entry name" value="Acyl-CoA_Oxase/DH_mid-dom_sf"/>
</dbReference>
<dbReference type="Gene3D" id="2.40.110.10">
    <property type="entry name" value="Butyryl-CoA Dehydrogenase, subunit A, domain 2"/>
    <property type="match status" value="1"/>
</dbReference>
<comment type="similarity">
    <text evidence="2 5">Belongs to the acyl-CoA dehydrogenase family.</text>
</comment>
<keyword evidence="5" id="KW-0560">Oxidoreductase</keyword>
<evidence type="ECO:0000259" key="8">
    <source>
        <dbReference type="Pfam" id="PF02771"/>
    </source>
</evidence>
<dbReference type="PANTHER" id="PTHR43884:SF12">
    <property type="entry name" value="ISOVALERYL-COA DEHYDROGENASE, MITOCHONDRIAL-RELATED"/>
    <property type="match status" value="1"/>
</dbReference>
<evidence type="ECO:0000256" key="2">
    <source>
        <dbReference type="ARBA" id="ARBA00009347"/>
    </source>
</evidence>
<evidence type="ECO:0000259" key="7">
    <source>
        <dbReference type="Pfam" id="PF02770"/>
    </source>
</evidence>
<comment type="cofactor">
    <cofactor evidence="1 5">
        <name>FAD</name>
        <dbReference type="ChEBI" id="CHEBI:57692"/>
    </cofactor>
</comment>
<dbReference type="GO" id="GO:0033539">
    <property type="term" value="P:fatty acid beta-oxidation using acyl-CoA dehydrogenase"/>
    <property type="evidence" value="ECO:0007669"/>
    <property type="project" value="TreeGrafter"/>
</dbReference>
<dbReference type="Proteomes" id="UP000215223">
    <property type="component" value="Unassembled WGS sequence"/>
</dbReference>
<dbReference type="Pfam" id="PF02771">
    <property type="entry name" value="Acyl-CoA_dh_N"/>
    <property type="match status" value="1"/>
</dbReference>
<dbReference type="InterPro" id="IPR009100">
    <property type="entry name" value="AcylCoA_DH/oxidase_NM_dom_sf"/>
</dbReference>
<dbReference type="EMBL" id="NMQT01000077">
    <property type="protein sequence ID" value="OXM53242.1"/>
    <property type="molecule type" value="Genomic_DNA"/>
</dbReference>
<dbReference type="Gene3D" id="1.10.540.10">
    <property type="entry name" value="Acyl-CoA dehydrogenase/oxidase, N-terminal domain"/>
    <property type="match status" value="1"/>
</dbReference>
<keyword evidence="3 5" id="KW-0285">Flavoprotein</keyword>
<evidence type="ECO:0000256" key="5">
    <source>
        <dbReference type="RuleBase" id="RU362125"/>
    </source>
</evidence>
<dbReference type="AlphaFoldDB" id="A0A229S2S2"/>
<evidence type="ECO:0000313" key="10">
    <source>
        <dbReference type="Proteomes" id="UP000215223"/>
    </source>
</evidence>
<feature type="domain" description="Acyl-CoA dehydrogenase/oxidase N-terminal" evidence="8">
    <location>
        <begin position="15"/>
        <end position="133"/>
    </location>
</feature>